<dbReference type="PANTHER" id="PTHR32158">
    <property type="entry name" value="RING-TYPE DOMAIN-CONTAINING PROTEIN"/>
    <property type="match status" value="1"/>
</dbReference>
<gene>
    <name evidence="3" type="ORF">DICPUDRAFT_76333</name>
</gene>
<feature type="chain" id="PRO_5003265031" description="Right handed beta helix domain-containing protein" evidence="2">
    <location>
        <begin position="23"/>
        <end position="1543"/>
    </location>
</feature>
<dbReference type="KEGG" id="dpp:DICPUDRAFT_76333"/>
<proteinExistence type="predicted"/>
<dbReference type="SUPFAM" id="SSF51126">
    <property type="entry name" value="Pectin lyase-like"/>
    <property type="match status" value="1"/>
</dbReference>
<dbReference type="RefSeq" id="XP_003285382.1">
    <property type="nucleotide sequence ID" value="XM_003285334.1"/>
</dbReference>
<feature type="transmembrane region" description="Helical" evidence="1">
    <location>
        <begin position="1464"/>
        <end position="1483"/>
    </location>
</feature>
<protein>
    <recommendedName>
        <fullName evidence="5">Right handed beta helix domain-containing protein</fullName>
    </recommendedName>
</protein>
<keyword evidence="2" id="KW-0732">Signal</keyword>
<dbReference type="eggNOG" id="ENOG502REZF">
    <property type="taxonomic scope" value="Eukaryota"/>
</dbReference>
<dbReference type="EMBL" id="GL870984">
    <property type="protein sequence ID" value="EGC38075.1"/>
    <property type="molecule type" value="Genomic_DNA"/>
</dbReference>
<dbReference type="InterPro" id="IPR011050">
    <property type="entry name" value="Pectin_lyase_fold/virulence"/>
</dbReference>
<feature type="transmembrane region" description="Helical" evidence="1">
    <location>
        <begin position="1167"/>
        <end position="1188"/>
    </location>
</feature>
<keyword evidence="1" id="KW-0472">Membrane</keyword>
<keyword evidence="1" id="KW-1133">Transmembrane helix</keyword>
<evidence type="ECO:0000256" key="1">
    <source>
        <dbReference type="SAM" id="Phobius"/>
    </source>
</evidence>
<evidence type="ECO:0000313" key="4">
    <source>
        <dbReference type="Proteomes" id="UP000001064"/>
    </source>
</evidence>
<dbReference type="GeneID" id="10502856"/>
<feature type="transmembrane region" description="Helical" evidence="1">
    <location>
        <begin position="1373"/>
        <end position="1398"/>
    </location>
</feature>
<feature type="transmembrane region" description="Helical" evidence="1">
    <location>
        <begin position="1296"/>
        <end position="1316"/>
    </location>
</feature>
<evidence type="ECO:0000313" key="3">
    <source>
        <dbReference type="EMBL" id="EGC38075.1"/>
    </source>
</evidence>
<reference evidence="4" key="1">
    <citation type="journal article" date="2011" name="Genome Biol.">
        <title>Comparative genomics of the social amoebae Dictyostelium discoideum and Dictyostelium purpureum.</title>
        <authorList>
            <consortium name="US DOE Joint Genome Institute (JGI-PGF)"/>
            <person name="Sucgang R."/>
            <person name="Kuo A."/>
            <person name="Tian X."/>
            <person name="Salerno W."/>
            <person name="Parikh A."/>
            <person name="Feasley C.L."/>
            <person name="Dalin E."/>
            <person name="Tu H."/>
            <person name="Huang E."/>
            <person name="Barry K."/>
            <person name="Lindquist E."/>
            <person name="Shapiro H."/>
            <person name="Bruce D."/>
            <person name="Schmutz J."/>
            <person name="Salamov A."/>
            <person name="Fey P."/>
            <person name="Gaudet P."/>
            <person name="Anjard C."/>
            <person name="Babu M.M."/>
            <person name="Basu S."/>
            <person name="Bushmanova Y."/>
            <person name="van der Wel H."/>
            <person name="Katoh-Kurasawa M."/>
            <person name="Dinh C."/>
            <person name="Coutinho P.M."/>
            <person name="Saito T."/>
            <person name="Elias M."/>
            <person name="Schaap P."/>
            <person name="Kay R.R."/>
            <person name="Henrissat B."/>
            <person name="Eichinger L."/>
            <person name="Rivero F."/>
            <person name="Putnam N.H."/>
            <person name="West C.M."/>
            <person name="Loomis W.F."/>
            <person name="Chisholm R.L."/>
            <person name="Shaulsky G."/>
            <person name="Strassmann J.E."/>
            <person name="Queller D.C."/>
            <person name="Kuspa A."/>
            <person name="Grigoriev I.V."/>
        </authorList>
    </citation>
    <scope>NUCLEOTIDE SEQUENCE [LARGE SCALE GENOMIC DNA]</scope>
    <source>
        <strain evidence="4">QSDP1</strain>
    </source>
</reference>
<feature type="transmembrane region" description="Helical" evidence="1">
    <location>
        <begin position="1503"/>
        <end position="1520"/>
    </location>
</feature>
<feature type="transmembrane region" description="Helical" evidence="1">
    <location>
        <begin position="1136"/>
        <end position="1155"/>
    </location>
</feature>
<dbReference type="SMART" id="SM00710">
    <property type="entry name" value="PbH1"/>
    <property type="match status" value="8"/>
</dbReference>
<dbReference type="OrthoDB" id="2018448at2759"/>
<feature type="transmembrane region" description="Helical" evidence="1">
    <location>
        <begin position="1526"/>
        <end position="1542"/>
    </location>
</feature>
<dbReference type="InterPro" id="IPR006626">
    <property type="entry name" value="PbH1"/>
</dbReference>
<accession>F0ZDA8</accession>
<feature type="transmembrane region" description="Helical" evidence="1">
    <location>
        <begin position="1439"/>
        <end position="1458"/>
    </location>
</feature>
<dbReference type="OMA" id="HQIDAND"/>
<keyword evidence="1" id="KW-0812">Transmembrane</keyword>
<dbReference type="VEuPathDB" id="AmoebaDB:DICPUDRAFT_76333"/>
<dbReference type="FunCoup" id="F0ZDA8">
    <property type="interactions" value="3"/>
</dbReference>
<evidence type="ECO:0008006" key="5">
    <source>
        <dbReference type="Google" id="ProtNLM"/>
    </source>
</evidence>
<name>F0ZDA8_DICPU</name>
<dbReference type="InParanoid" id="F0ZDA8"/>
<sequence>MKYKIFLQVLIILISLFINIKSQQNYNNYNNIYVNYNISNSNGDGTITNPFQSLCDINSNILTSNSIINIAVGEYNTKKCIFEINNINNFTIIPYNPNNNNDNLINIYNIGFNIINSTIININDLNFIFLNDNFKININNSINIIINNSIIENYIILIYNSNNVVFKNSLVKSTSNMVTTINQIINSVDSNLVVNDTVFQSSNSNIMLLKSSSISKATGVSFNNIFISEFKIQESTIVLESLIPTESVFLSGLYEFNNITFYKSISTTLITLLTNNNNNNNLIMNQINLIDNNNILFLKLNIKNNSFNSISIRNFNFVKTITATKCDINRFVTTSSTSSNISSNLTISDSIFNCFGTSEFKFSNVQFRNVSITTTFKGAFIRILEDALVTFYSSTFKTSNFDTKGSLFVLDNGSFLTLNQCIIKDSSSTLLVSSSQKEASVIKINNCQFLRSTSNTSPFILTLNSNLSISNSLFEHYNSSLSSFITAFSTKIKIESTQLNNFLIGSQTPMISALNSNFEIDDLRMDNCICGFNTFFSVARPQIFSISNSIFTNNHGIERDFQLFSFWNGTNITFSHPQFIGNSFSPMIYLESSNFTISDITYYNNTGSFVSGISNQTQTVEISNFLIENNKTPFEYLFAFRGPYSARLYRITIANNYLPKYLIYFGSQERSNPKNSIEITCFNYYNNIIIDNFNGNNIFPFLFDIETPVPSQILFYNIDSKFTNSIVENNKFLYGVFTVSQANFEISYSSLSNNQFQSNGLGKLFSIYGVSFYNVYTTFYQVTINNNRIAQDLTYSILFDEPLVKIFSTSINISNCEMSFNYFPRSKGGAINKDDVSRWYQVIIKDSIFDSNIAQYGGAISLAGYYENKDLQISNCVFKNNYAKDNGGAIYIEYSTFIGTNNSFYNNSCLFGKNNYGSGPFLLSPHYLKAVSGEVLFVQFSILDYSLEIINGISGFLNTSITQFRCNKKVYKNSCVPNDLITNVTYVSSKVVSGQGSFYYVFYGDFPTWYNIKLVGYPVSLFINIEPTGCPPYTIDQNNNFMNCTFCPFGSSAIKVGNKSECFQCNSQEMVCQNSNVYSLDGYYKVKTNKVFSCAIDMCSQENTCQSSLHTGDTCYYCLEGVAKNGIQCCSKFNPILLLPVFTMFFLISLILSVLKFKNNHSILKSTIIFIQTNSIIFFSYGGIYILPLFRFSIDFLDQYCYFKNLNYLHKLIISNIVIIISFILSSTNITINLINNLIINNYYFKKTIYKISTNKKRLDNDNNNQADNIIEQFEKYNRKITQRNYSIIHKTKSTWFLIQIYSIPVLFNLISVLIYREQYYIPTSRESNNEFHDSSSHQIDANDIERNILLLALDFSVPYLNYSNTPLHPLHLILFLISTISLFLILLFLLLIVLMVLNHYKLIRNGWYFWLYNRIIPDKLKIIKRVISKLNYTKKFKWWDLLVLAKSFIYTLLALLMLFKPQLYMNIVLWIQIAYSVCFFLANPIQSKNNYQRRHEQRRNNLINLYQIFIFILSGSLLFKTLIPQLKGIVITILTLLIFLFL</sequence>
<feature type="transmembrane region" description="Helical" evidence="1">
    <location>
        <begin position="1208"/>
        <end position="1225"/>
    </location>
</feature>
<feature type="signal peptide" evidence="2">
    <location>
        <begin position="1"/>
        <end position="22"/>
    </location>
</feature>
<dbReference type="Proteomes" id="UP000001064">
    <property type="component" value="Unassembled WGS sequence"/>
</dbReference>
<keyword evidence="4" id="KW-1185">Reference proteome</keyword>
<dbReference type="PANTHER" id="PTHR32158:SF18">
    <property type="entry name" value="RING-TYPE DOMAIN-CONTAINING PROTEIN-RELATED"/>
    <property type="match status" value="1"/>
</dbReference>
<evidence type="ECO:0000256" key="2">
    <source>
        <dbReference type="SAM" id="SignalP"/>
    </source>
</evidence>
<organism evidence="3 4">
    <name type="scientific">Dictyostelium purpureum</name>
    <name type="common">Slime mold</name>
    <dbReference type="NCBI Taxonomy" id="5786"/>
    <lineage>
        <taxon>Eukaryota</taxon>
        <taxon>Amoebozoa</taxon>
        <taxon>Evosea</taxon>
        <taxon>Eumycetozoa</taxon>
        <taxon>Dictyostelia</taxon>
        <taxon>Dictyosteliales</taxon>
        <taxon>Dictyosteliaceae</taxon>
        <taxon>Dictyostelium</taxon>
    </lineage>
</organism>